<dbReference type="Proteomes" id="UP001152523">
    <property type="component" value="Unassembled WGS sequence"/>
</dbReference>
<feature type="compositionally biased region" description="Polar residues" evidence="6">
    <location>
        <begin position="170"/>
        <end position="193"/>
    </location>
</feature>
<dbReference type="GO" id="GO:0003677">
    <property type="term" value="F:DNA binding"/>
    <property type="evidence" value="ECO:0007669"/>
    <property type="project" value="UniProtKB-KW"/>
</dbReference>
<evidence type="ECO:0000256" key="4">
    <source>
        <dbReference type="ARBA" id="ARBA00023163"/>
    </source>
</evidence>
<evidence type="ECO:0000313" key="9">
    <source>
        <dbReference type="Proteomes" id="UP001152523"/>
    </source>
</evidence>
<evidence type="ECO:0000259" key="7">
    <source>
        <dbReference type="PROSITE" id="PS50863"/>
    </source>
</evidence>
<keyword evidence="5" id="KW-0539">Nucleus</keyword>
<feature type="domain" description="TF-B3" evidence="7">
    <location>
        <begin position="43"/>
        <end position="121"/>
    </location>
</feature>
<evidence type="ECO:0000256" key="2">
    <source>
        <dbReference type="ARBA" id="ARBA00023015"/>
    </source>
</evidence>
<feature type="region of interest" description="Disordered" evidence="6">
    <location>
        <begin position="1"/>
        <end position="30"/>
    </location>
</feature>
<dbReference type="InterPro" id="IPR003340">
    <property type="entry name" value="B3_DNA-bd"/>
</dbReference>
<proteinExistence type="predicted"/>
<evidence type="ECO:0000313" key="8">
    <source>
        <dbReference type="EMBL" id="CAH9102214.1"/>
    </source>
</evidence>
<dbReference type="EMBL" id="CAMAPF010000114">
    <property type="protein sequence ID" value="CAH9102214.1"/>
    <property type="molecule type" value="Genomic_DNA"/>
</dbReference>
<gene>
    <name evidence="8" type="ORF">CEPIT_LOCUS15917</name>
</gene>
<evidence type="ECO:0000256" key="5">
    <source>
        <dbReference type="ARBA" id="ARBA00023242"/>
    </source>
</evidence>
<dbReference type="AlphaFoldDB" id="A0AAV0DMY8"/>
<accession>A0AAV0DMY8</accession>
<dbReference type="GO" id="GO:0005634">
    <property type="term" value="C:nucleus"/>
    <property type="evidence" value="ECO:0007669"/>
    <property type="project" value="UniProtKB-SubCell"/>
</dbReference>
<feature type="domain" description="TF-B3" evidence="7">
    <location>
        <begin position="219"/>
        <end position="317"/>
    </location>
</feature>
<sequence>MGKGQGSSRRRRGQGTPASKSSEMGQRPPPHFFKVILPLRTTLMIPKEFIRKHGKNLPKVGSFEVPTGEIWEIDLVHSQGHVFLAKGWKEFAENYSIGDGHFLVFRYDRKSHFSVIIFDKSASEIEYPLPKSQDDEILEEVEAEGGPNKRRRKEKFGSRCKMKLEKSLKSGGSPSLNPKTKSSKTYLQQSYTEGTRKSKKVTNAAYQRAKSFKSQNPFHIALMYQSYVSSPYTLTIPLRFAEKQFSRKRNDVVLVWGGKSWPAKCVFCKLQKVNINGWKRFAVDNHLEVGDVCILEVVRGHHSRSPLIIDVTIFRFRTTS</sequence>
<keyword evidence="9" id="KW-1185">Reference proteome</keyword>
<evidence type="ECO:0000256" key="6">
    <source>
        <dbReference type="SAM" id="MobiDB-lite"/>
    </source>
</evidence>
<evidence type="ECO:0000256" key="3">
    <source>
        <dbReference type="ARBA" id="ARBA00023125"/>
    </source>
</evidence>
<dbReference type="SUPFAM" id="SSF101936">
    <property type="entry name" value="DNA-binding pseudobarrel domain"/>
    <property type="match status" value="2"/>
</dbReference>
<organism evidence="8 9">
    <name type="scientific">Cuscuta epithymum</name>
    <dbReference type="NCBI Taxonomy" id="186058"/>
    <lineage>
        <taxon>Eukaryota</taxon>
        <taxon>Viridiplantae</taxon>
        <taxon>Streptophyta</taxon>
        <taxon>Embryophyta</taxon>
        <taxon>Tracheophyta</taxon>
        <taxon>Spermatophyta</taxon>
        <taxon>Magnoliopsida</taxon>
        <taxon>eudicotyledons</taxon>
        <taxon>Gunneridae</taxon>
        <taxon>Pentapetalae</taxon>
        <taxon>asterids</taxon>
        <taxon>lamiids</taxon>
        <taxon>Solanales</taxon>
        <taxon>Convolvulaceae</taxon>
        <taxon>Cuscuteae</taxon>
        <taxon>Cuscuta</taxon>
        <taxon>Cuscuta subgen. Cuscuta</taxon>
    </lineage>
</organism>
<dbReference type="PANTHER" id="PTHR31391">
    <property type="entry name" value="B3 DOMAIN-CONTAINING PROTEIN OS11G0197600-RELATED"/>
    <property type="match status" value="1"/>
</dbReference>
<dbReference type="Pfam" id="PF02362">
    <property type="entry name" value="B3"/>
    <property type="match status" value="2"/>
</dbReference>
<keyword evidence="2" id="KW-0805">Transcription regulation</keyword>
<dbReference type="InterPro" id="IPR044837">
    <property type="entry name" value="REM16-like"/>
</dbReference>
<keyword evidence="4" id="KW-0804">Transcription</keyword>
<comment type="subcellular location">
    <subcellularLocation>
        <location evidence="1">Nucleus</location>
    </subcellularLocation>
</comment>
<dbReference type="InterPro" id="IPR015300">
    <property type="entry name" value="DNA-bd_pseudobarrel_sf"/>
</dbReference>
<feature type="region of interest" description="Disordered" evidence="6">
    <location>
        <begin position="167"/>
        <end position="194"/>
    </location>
</feature>
<dbReference type="PANTHER" id="PTHR31391:SF155">
    <property type="entry name" value="B3 DOMAIN-CONTAINING PROTEIN OS11G0197600"/>
    <property type="match status" value="1"/>
</dbReference>
<comment type="caution">
    <text evidence="8">The sequence shown here is derived from an EMBL/GenBank/DDBJ whole genome shotgun (WGS) entry which is preliminary data.</text>
</comment>
<dbReference type="CDD" id="cd10017">
    <property type="entry name" value="B3_DNA"/>
    <property type="match status" value="2"/>
</dbReference>
<dbReference type="SMART" id="SM01019">
    <property type="entry name" value="B3"/>
    <property type="match status" value="2"/>
</dbReference>
<reference evidence="8" key="1">
    <citation type="submission" date="2022-07" db="EMBL/GenBank/DDBJ databases">
        <authorList>
            <person name="Macas J."/>
            <person name="Novak P."/>
            <person name="Neumann P."/>
        </authorList>
    </citation>
    <scope>NUCLEOTIDE SEQUENCE</scope>
</reference>
<evidence type="ECO:0000256" key="1">
    <source>
        <dbReference type="ARBA" id="ARBA00004123"/>
    </source>
</evidence>
<dbReference type="Gene3D" id="2.40.330.10">
    <property type="entry name" value="DNA-binding pseudobarrel domain"/>
    <property type="match status" value="2"/>
</dbReference>
<name>A0AAV0DMY8_9ASTE</name>
<protein>
    <recommendedName>
        <fullName evidence="7">TF-B3 domain-containing protein</fullName>
    </recommendedName>
</protein>
<dbReference type="PROSITE" id="PS50863">
    <property type="entry name" value="B3"/>
    <property type="match status" value="2"/>
</dbReference>
<keyword evidence="3" id="KW-0238">DNA-binding</keyword>